<feature type="chain" id="PRO_5046938316" evidence="1">
    <location>
        <begin position="18"/>
        <end position="275"/>
    </location>
</feature>
<dbReference type="EMBL" id="JAERSE020000002">
    <property type="protein sequence ID" value="MCA6066759.1"/>
    <property type="molecule type" value="Genomic_DNA"/>
</dbReference>
<gene>
    <name evidence="2" type="ORF">JI747_006185</name>
</gene>
<dbReference type="InterPro" id="IPR005901">
    <property type="entry name" value="GLPGLI"/>
</dbReference>
<name>A0ABS7ZYF4_9FLAO</name>
<protein>
    <submittedName>
        <fullName evidence="2">GLPGLI family protein</fullName>
    </submittedName>
</protein>
<comment type="caution">
    <text evidence="2">The sequence shown here is derived from an EMBL/GenBank/DDBJ whole genome shotgun (WGS) entry which is preliminary data.</text>
</comment>
<evidence type="ECO:0000313" key="3">
    <source>
        <dbReference type="Proteomes" id="UP000618240"/>
    </source>
</evidence>
<dbReference type="Pfam" id="PF09697">
    <property type="entry name" value="Porph_ging"/>
    <property type="match status" value="1"/>
</dbReference>
<dbReference type="NCBIfam" id="TIGR01200">
    <property type="entry name" value="GLPGLI"/>
    <property type="match status" value="1"/>
</dbReference>
<dbReference type="Proteomes" id="UP000618240">
    <property type="component" value="Unassembled WGS sequence"/>
</dbReference>
<organism evidence="2 3">
    <name type="scientific">Chryseobacterium tagetis</name>
    <dbReference type="NCBI Taxonomy" id="2801334"/>
    <lineage>
        <taxon>Bacteria</taxon>
        <taxon>Pseudomonadati</taxon>
        <taxon>Bacteroidota</taxon>
        <taxon>Flavobacteriia</taxon>
        <taxon>Flavobacteriales</taxon>
        <taxon>Weeksellaceae</taxon>
        <taxon>Chryseobacterium group</taxon>
        <taxon>Chryseobacterium</taxon>
    </lineage>
</organism>
<evidence type="ECO:0000256" key="1">
    <source>
        <dbReference type="SAM" id="SignalP"/>
    </source>
</evidence>
<proteinExistence type="predicted"/>
<feature type="signal peptide" evidence="1">
    <location>
        <begin position="1"/>
        <end position="17"/>
    </location>
</feature>
<keyword evidence="3" id="KW-1185">Reference proteome</keyword>
<dbReference type="RefSeq" id="WP_225687023.1">
    <property type="nucleotide sequence ID" value="NZ_JAERSE020000002.1"/>
</dbReference>
<sequence>MKRILLLMIMMSYCVHAQTQRFIYELQFKMDSTQSQHEKLNFVLDINPKEVKFYEYDYLRSDSINKTTGNYGHHYGSWFPSVKHERNSYKNQNYELIGHDMFTFPTEDKISWNLTNETKKFGEYTLQKATANFGGRSWVAWFNKDITLSEGPYKFRGLPGLIFQLEDSGSNFIFTLVKNKNLKETYDTVGFIETYYGTKPLEVSEKIRMKKKLDFYNDPLQDMRRDFKENMQGEMFVMGTKITKAEQFNDLSKKLQEMFRKTNNPIERDKAMKYE</sequence>
<reference evidence="2 3" key="1">
    <citation type="submission" date="2021-09" db="EMBL/GenBank/DDBJ databases">
        <title>Genome sequencing and assembly of Chryseobacterium sp. RG1.</title>
        <authorList>
            <person name="Chhetri G."/>
        </authorList>
    </citation>
    <scope>NUCLEOTIDE SEQUENCE [LARGE SCALE GENOMIC DNA]</scope>
    <source>
        <strain evidence="2 3">RG1</strain>
    </source>
</reference>
<evidence type="ECO:0000313" key="2">
    <source>
        <dbReference type="EMBL" id="MCA6066759.1"/>
    </source>
</evidence>
<keyword evidence="1" id="KW-0732">Signal</keyword>
<accession>A0ABS7ZYF4</accession>